<keyword evidence="3 6" id="KW-0812">Transmembrane</keyword>
<dbReference type="Pfam" id="PF07690">
    <property type="entry name" value="MFS_1"/>
    <property type="match status" value="1"/>
</dbReference>
<keyword evidence="2" id="KW-0813">Transport</keyword>
<dbReference type="Gene3D" id="1.20.1250.20">
    <property type="entry name" value="MFS general substrate transporter like domains"/>
    <property type="match status" value="2"/>
</dbReference>
<dbReference type="InterPro" id="IPR020846">
    <property type="entry name" value="MFS_dom"/>
</dbReference>
<keyword evidence="4 6" id="KW-1133">Transmembrane helix</keyword>
<evidence type="ECO:0000256" key="2">
    <source>
        <dbReference type="ARBA" id="ARBA00022448"/>
    </source>
</evidence>
<dbReference type="PANTHER" id="PTHR23506">
    <property type="entry name" value="GH10249P"/>
    <property type="match status" value="1"/>
</dbReference>
<gene>
    <name evidence="8" type="ORF">BDV26DRAFT_293907</name>
</gene>
<dbReference type="InterPro" id="IPR050930">
    <property type="entry name" value="MFS_Vesicular_Transporter"/>
</dbReference>
<evidence type="ECO:0000256" key="3">
    <source>
        <dbReference type="ARBA" id="ARBA00022692"/>
    </source>
</evidence>
<reference evidence="8 9" key="1">
    <citation type="submission" date="2019-04" db="EMBL/GenBank/DDBJ databases">
        <title>Friends and foes A comparative genomics studyof 23 Aspergillus species from section Flavi.</title>
        <authorList>
            <consortium name="DOE Joint Genome Institute"/>
            <person name="Kjaerbolling I."/>
            <person name="Vesth T."/>
            <person name="Frisvad J.C."/>
            <person name="Nybo J.L."/>
            <person name="Theobald S."/>
            <person name="Kildgaard S."/>
            <person name="Isbrandt T."/>
            <person name="Kuo A."/>
            <person name="Sato A."/>
            <person name="Lyhne E.K."/>
            <person name="Kogle M.E."/>
            <person name="Wiebenga A."/>
            <person name="Kun R.S."/>
            <person name="Lubbers R.J."/>
            <person name="Makela M.R."/>
            <person name="Barry K."/>
            <person name="Chovatia M."/>
            <person name="Clum A."/>
            <person name="Daum C."/>
            <person name="Haridas S."/>
            <person name="He G."/>
            <person name="LaButti K."/>
            <person name="Lipzen A."/>
            <person name="Mondo S."/>
            <person name="Riley R."/>
            <person name="Salamov A."/>
            <person name="Simmons B.A."/>
            <person name="Magnuson J.K."/>
            <person name="Henrissat B."/>
            <person name="Mortensen U.H."/>
            <person name="Larsen T.O."/>
            <person name="Devries R.P."/>
            <person name="Grigoriev I.V."/>
            <person name="Machida M."/>
            <person name="Baker S.E."/>
            <person name="Andersen M.R."/>
        </authorList>
    </citation>
    <scope>NUCLEOTIDE SEQUENCE [LARGE SCALE GENOMIC DNA]</scope>
    <source>
        <strain evidence="8 9">IBT 29228</strain>
    </source>
</reference>
<name>A0A5N7B3L4_9EURO</name>
<feature type="transmembrane region" description="Helical" evidence="6">
    <location>
        <begin position="250"/>
        <end position="267"/>
    </location>
</feature>
<feature type="transmembrane region" description="Helical" evidence="6">
    <location>
        <begin position="399"/>
        <end position="420"/>
    </location>
</feature>
<evidence type="ECO:0000313" key="9">
    <source>
        <dbReference type="Proteomes" id="UP000326198"/>
    </source>
</evidence>
<dbReference type="InterPro" id="IPR011701">
    <property type="entry name" value="MFS"/>
</dbReference>
<keyword evidence="9" id="KW-1185">Reference proteome</keyword>
<evidence type="ECO:0000259" key="7">
    <source>
        <dbReference type="PROSITE" id="PS50850"/>
    </source>
</evidence>
<evidence type="ECO:0000256" key="6">
    <source>
        <dbReference type="SAM" id="Phobius"/>
    </source>
</evidence>
<dbReference type="PRINTS" id="PR01036">
    <property type="entry name" value="TCRTETB"/>
</dbReference>
<evidence type="ECO:0000313" key="8">
    <source>
        <dbReference type="EMBL" id="KAE8376674.1"/>
    </source>
</evidence>
<evidence type="ECO:0000256" key="5">
    <source>
        <dbReference type="ARBA" id="ARBA00023136"/>
    </source>
</evidence>
<dbReference type="PANTHER" id="PTHR23506:SF35">
    <property type="entry name" value="MAJOR FACILITATOR SUPERFAMILY (MFS) PROFILE DOMAIN-CONTAINING PROTEIN-RELATED"/>
    <property type="match status" value="1"/>
</dbReference>
<dbReference type="EMBL" id="ML736236">
    <property type="protein sequence ID" value="KAE8376674.1"/>
    <property type="molecule type" value="Genomic_DNA"/>
</dbReference>
<dbReference type="OrthoDB" id="5086884at2759"/>
<feature type="transmembrane region" description="Helical" evidence="6">
    <location>
        <begin position="64"/>
        <end position="81"/>
    </location>
</feature>
<feature type="transmembrane region" description="Helical" evidence="6">
    <location>
        <begin position="119"/>
        <end position="140"/>
    </location>
</feature>
<evidence type="ECO:0000256" key="1">
    <source>
        <dbReference type="ARBA" id="ARBA00004141"/>
    </source>
</evidence>
<evidence type="ECO:0000256" key="4">
    <source>
        <dbReference type="ARBA" id="ARBA00022989"/>
    </source>
</evidence>
<feature type="transmembrane region" description="Helical" evidence="6">
    <location>
        <begin position="351"/>
        <end position="378"/>
    </location>
</feature>
<sequence length="465" mass="50528">MQFTTSRGSVWGHKWRSSPLFIVSAMAMALFTDVFLFTFIVPILPYILESRLGLDVSLTQRMSFSLLALSSIASLVCSPFIGHYADQMSSKKILLLGSLAAALFSTIILAMATTTFTLFFGRFVQAIASAFIWTVGYATIADNVKQEHLGKTYGMISLVVAVGTSGGPMAAGILFEMGGYWLAWSSAFAIIIVDIILRVLMIERPRTQPGTPRGDDQDPENDPLLPSNATIVEEKKGWHFYTYLFRHRQFVCGAMSYFVFAILISSFDTTIPLHVRDKFDWGSMMSGLLFAALQGPGIIMSPLCGWLKDRYGTRYPTAAGFAILTPIMWVLGMPGDDRFPWVNGGNTGQIVYAVCVTAVGTFSCLLNGAGTIEATLTIDEIEARHPGIFGPNGGYSRALSVSSMGWTAGAFIGPILSGYLTEQVGYYEMNCVIAVLCALSTVNALWNLKSKTRANVPGQPDGGNN</sequence>
<feature type="transmembrane region" description="Helical" evidence="6">
    <location>
        <begin position="20"/>
        <end position="44"/>
    </location>
</feature>
<comment type="subcellular location">
    <subcellularLocation>
        <location evidence="1">Membrane</location>
        <topology evidence="1">Multi-pass membrane protein</topology>
    </subcellularLocation>
</comment>
<feature type="transmembrane region" description="Helical" evidence="6">
    <location>
        <begin position="152"/>
        <end position="175"/>
    </location>
</feature>
<feature type="transmembrane region" description="Helical" evidence="6">
    <location>
        <begin position="314"/>
        <end position="331"/>
    </location>
</feature>
<feature type="transmembrane region" description="Helical" evidence="6">
    <location>
        <begin position="287"/>
        <end position="307"/>
    </location>
</feature>
<accession>A0A5N7B3L4</accession>
<feature type="transmembrane region" description="Helical" evidence="6">
    <location>
        <begin position="426"/>
        <end position="446"/>
    </location>
</feature>
<keyword evidence="5 6" id="KW-0472">Membrane</keyword>
<dbReference type="Proteomes" id="UP000326198">
    <property type="component" value="Unassembled WGS sequence"/>
</dbReference>
<dbReference type="CDD" id="cd17325">
    <property type="entry name" value="MFS_MdtG_SLC18_like"/>
    <property type="match status" value="1"/>
</dbReference>
<proteinExistence type="predicted"/>
<dbReference type="GO" id="GO:0016020">
    <property type="term" value="C:membrane"/>
    <property type="evidence" value="ECO:0007669"/>
    <property type="project" value="UniProtKB-SubCell"/>
</dbReference>
<dbReference type="SUPFAM" id="SSF103473">
    <property type="entry name" value="MFS general substrate transporter"/>
    <property type="match status" value="1"/>
</dbReference>
<protein>
    <submittedName>
        <fullName evidence="8">Major facilitator superfamily domain-containing protein</fullName>
    </submittedName>
</protein>
<feature type="domain" description="Major facilitator superfamily (MFS) profile" evidence="7">
    <location>
        <begin position="22"/>
        <end position="452"/>
    </location>
</feature>
<dbReference type="AlphaFoldDB" id="A0A5N7B3L4"/>
<feature type="transmembrane region" description="Helical" evidence="6">
    <location>
        <begin position="93"/>
        <end position="113"/>
    </location>
</feature>
<organism evidence="8 9">
    <name type="scientific">Aspergillus bertholletiae</name>
    <dbReference type="NCBI Taxonomy" id="1226010"/>
    <lineage>
        <taxon>Eukaryota</taxon>
        <taxon>Fungi</taxon>
        <taxon>Dikarya</taxon>
        <taxon>Ascomycota</taxon>
        <taxon>Pezizomycotina</taxon>
        <taxon>Eurotiomycetes</taxon>
        <taxon>Eurotiomycetidae</taxon>
        <taxon>Eurotiales</taxon>
        <taxon>Aspergillaceae</taxon>
        <taxon>Aspergillus</taxon>
        <taxon>Aspergillus subgen. Circumdati</taxon>
    </lineage>
</organism>
<dbReference type="InterPro" id="IPR036259">
    <property type="entry name" value="MFS_trans_sf"/>
</dbReference>
<dbReference type="GO" id="GO:0022857">
    <property type="term" value="F:transmembrane transporter activity"/>
    <property type="evidence" value="ECO:0007669"/>
    <property type="project" value="InterPro"/>
</dbReference>
<feature type="transmembrane region" description="Helical" evidence="6">
    <location>
        <begin position="181"/>
        <end position="200"/>
    </location>
</feature>
<dbReference type="PROSITE" id="PS50850">
    <property type="entry name" value="MFS"/>
    <property type="match status" value="1"/>
</dbReference>